<keyword evidence="2" id="KW-1185">Reference proteome</keyword>
<evidence type="ECO:0008006" key="3">
    <source>
        <dbReference type="Google" id="ProtNLM"/>
    </source>
</evidence>
<sequence>MENWCSFANSIWFGGSKPIRIGDILGDSLSGVLENLVLHFSNLSYGGNRVEVINYLGCVLSAIWHQRNELFINNVPVNPLVALARVEKEFLELQKASHFSRGDQIIETQPNSGSVVGEEAFLSTNSLARHILFTDASWVGGETGIAAISVDIAAGNWFVKSQRLQAQSALEGEFRAIFLAMSWAIDQGWREAIILSD</sequence>
<dbReference type="EMBL" id="UZAU01000264">
    <property type="status" value="NOT_ANNOTATED_CDS"/>
    <property type="molecule type" value="Genomic_DNA"/>
</dbReference>
<reference evidence="1" key="2">
    <citation type="submission" date="2021-03" db="UniProtKB">
        <authorList>
            <consortium name="EnsemblPlants"/>
        </authorList>
    </citation>
    <scope>IDENTIFICATION</scope>
</reference>
<protein>
    <recommendedName>
        <fullName evidence="3">RNase H type-1 domain-containing protein</fullName>
    </recommendedName>
</protein>
<dbReference type="Gramene" id="evm.model.03.670">
    <property type="protein sequence ID" value="cds.evm.model.03.670"/>
    <property type="gene ID" value="evm.TU.03.670"/>
</dbReference>
<evidence type="ECO:0000313" key="1">
    <source>
        <dbReference type="EnsemblPlants" id="cds.evm.model.03.670"/>
    </source>
</evidence>
<evidence type="ECO:0000313" key="2">
    <source>
        <dbReference type="Proteomes" id="UP000596661"/>
    </source>
</evidence>
<dbReference type="EnsemblPlants" id="evm.model.03.670">
    <property type="protein sequence ID" value="cds.evm.model.03.670"/>
    <property type="gene ID" value="evm.TU.03.670"/>
</dbReference>
<accession>A0A803P9X2</accession>
<name>A0A803P9X2_CANSA</name>
<dbReference type="AlphaFoldDB" id="A0A803P9X2"/>
<reference evidence="1" key="1">
    <citation type="submission" date="2018-11" db="EMBL/GenBank/DDBJ databases">
        <authorList>
            <person name="Grassa J C."/>
        </authorList>
    </citation>
    <scope>NUCLEOTIDE SEQUENCE [LARGE SCALE GENOMIC DNA]</scope>
</reference>
<organism evidence="1 2">
    <name type="scientific">Cannabis sativa</name>
    <name type="common">Hemp</name>
    <name type="synonym">Marijuana</name>
    <dbReference type="NCBI Taxonomy" id="3483"/>
    <lineage>
        <taxon>Eukaryota</taxon>
        <taxon>Viridiplantae</taxon>
        <taxon>Streptophyta</taxon>
        <taxon>Embryophyta</taxon>
        <taxon>Tracheophyta</taxon>
        <taxon>Spermatophyta</taxon>
        <taxon>Magnoliopsida</taxon>
        <taxon>eudicotyledons</taxon>
        <taxon>Gunneridae</taxon>
        <taxon>Pentapetalae</taxon>
        <taxon>rosids</taxon>
        <taxon>fabids</taxon>
        <taxon>Rosales</taxon>
        <taxon>Cannabaceae</taxon>
        <taxon>Cannabis</taxon>
    </lineage>
</organism>
<dbReference type="Proteomes" id="UP000596661">
    <property type="component" value="Chromosome 3"/>
</dbReference>
<proteinExistence type="predicted"/>